<dbReference type="Gene3D" id="1.50.10.10">
    <property type="match status" value="1"/>
</dbReference>
<dbReference type="PROSITE" id="PS00927">
    <property type="entry name" value="TREHALASE_1"/>
    <property type="match status" value="1"/>
</dbReference>
<dbReference type="GO" id="GO:0004555">
    <property type="term" value="F:alpha,alpha-trehalase activity"/>
    <property type="evidence" value="ECO:0007669"/>
    <property type="project" value="UniProtKB-EC"/>
</dbReference>
<evidence type="ECO:0000256" key="2">
    <source>
        <dbReference type="ARBA" id="ARBA00005615"/>
    </source>
</evidence>
<dbReference type="InterPro" id="IPR018232">
    <property type="entry name" value="Glyco_hydro_37_CS"/>
</dbReference>
<dbReference type="PROSITE" id="PS00928">
    <property type="entry name" value="TREHALASE_2"/>
    <property type="match status" value="1"/>
</dbReference>
<dbReference type="PANTHER" id="PTHR23403:SF1">
    <property type="entry name" value="TREHALASE"/>
    <property type="match status" value="1"/>
</dbReference>
<dbReference type="InterPro" id="IPR008928">
    <property type="entry name" value="6-hairpin_glycosidase_sf"/>
</dbReference>
<dbReference type="EC" id="3.2.1.28" evidence="3 7"/>
<evidence type="ECO:0000256" key="7">
    <source>
        <dbReference type="RuleBase" id="RU361180"/>
    </source>
</evidence>
<keyword evidence="8" id="KW-0732">Signal</keyword>
<feature type="signal peptide" evidence="8">
    <location>
        <begin position="1"/>
        <end position="23"/>
    </location>
</feature>
<keyword evidence="9" id="KW-1185">Reference proteome</keyword>
<evidence type="ECO:0000256" key="5">
    <source>
        <dbReference type="ARBA" id="ARBA00022801"/>
    </source>
</evidence>
<evidence type="ECO:0000256" key="1">
    <source>
        <dbReference type="ARBA" id="ARBA00001576"/>
    </source>
</evidence>
<protein>
    <recommendedName>
        <fullName evidence="4 7">Trehalase</fullName>
        <ecNumber evidence="3 7">3.2.1.28</ecNumber>
    </recommendedName>
    <alternativeName>
        <fullName evidence="7">Alpha-trehalose glucohydrolase</fullName>
    </alternativeName>
</protein>
<dbReference type="AlphaFoldDB" id="A0A7E4WAJ8"/>
<evidence type="ECO:0000256" key="8">
    <source>
        <dbReference type="SAM" id="SignalP"/>
    </source>
</evidence>
<accession>A0A7E4WAJ8</accession>
<proteinExistence type="inferred from homology"/>
<name>A0A7E4WAJ8_PANRE</name>
<evidence type="ECO:0000256" key="3">
    <source>
        <dbReference type="ARBA" id="ARBA00012757"/>
    </source>
</evidence>
<dbReference type="GO" id="GO:0005993">
    <property type="term" value="P:trehalose catabolic process"/>
    <property type="evidence" value="ECO:0007669"/>
    <property type="project" value="TreeGrafter"/>
</dbReference>
<dbReference type="SUPFAM" id="SSF48208">
    <property type="entry name" value="Six-hairpin glycosidases"/>
    <property type="match status" value="1"/>
</dbReference>
<evidence type="ECO:0000256" key="4">
    <source>
        <dbReference type="ARBA" id="ARBA00019905"/>
    </source>
</evidence>
<keyword evidence="5 7" id="KW-0378">Hydrolase</keyword>
<sequence length="639" mass="73631">MLPRSTTSIAVLLLLVIVYQNEAQSTEVPIYTCDETNSKNFFIYCQGPLLDAVMKLSLFNDSKTFVDRPLKRDPLLVKQAFDATFNGTKSEDIDKAKLRAFVDEHFEPEGDELVHCDLEDWQESPPQLLTIKDKSLQKWAMDMNAIWKKLCRKMKDEVKTQPDRYSLLYVPNQFIAPGGRFREFYYWDTYWVIKGLLISGMHKTAKGMIGNFAHIINQFGFIPNGGRVYYLKRSQPPLLTGMVYEYFEATGDVEFIREMLPVLEKELHFWNDKRNVSVPLTGESITMYQYRTEANTPRPESYREDVHLIPQDDPDAPRVYRNLGSAAESGWDFSSRWFDDAKTLQTIDTVNVVPVDLNAYICGNLNMISFLYDKTGQKKKSLAFSTKYQQFRDNFKKVFYVENEGGWYDYNLRHAKHNYAFYASMAVPLFTQCYDHLDTAQVDKLHDKLSDMHAFDYKGIPTSLLNTSQQWDFPNGWSPLNHMLIEGLRRSGSGRMQQKAYQIAEKWVLSNFLVWSKSSKMYEKYDVDRTLPDAGTGGEYEVQDGFGWSNGVVMDLMVTYSDRMLYFDDSDDFVDTVSVRSDNDAASNASESLDEKVVAIHAALVQDSKTNDASRFWATPTSIFMHLIGVLILRNFLSA</sequence>
<evidence type="ECO:0000313" key="9">
    <source>
        <dbReference type="Proteomes" id="UP000492821"/>
    </source>
</evidence>
<keyword evidence="6 7" id="KW-0326">Glycosidase</keyword>
<dbReference type="InterPro" id="IPR012341">
    <property type="entry name" value="6hp_glycosidase-like_sf"/>
</dbReference>
<reference evidence="10" key="2">
    <citation type="submission" date="2020-10" db="UniProtKB">
        <authorList>
            <consortium name="WormBaseParasite"/>
        </authorList>
    </citation>
    <scope>IDENTIFICATION</scope>
</reference>
<feature type="chain" id="PRO_5028806701" description="Trehalase" evidence="8">
    <location>
        <begin position="24"/>
        <end position="639"/>
    </location>
</feature>
<dbReference type="InterPro" id="IPR001661">
    <property type="entry name" value="Glyco_hydro_37"/>
</dbReference>
<dbReference type="WBParaSite" id="Pan_g8946.t1">
    <property type="protein sequence ID" value="Pan_g8946.t1"/>
    <property type="gene ID" value="Pan_g8946"/>
</dbReference>
<organism evidence="9 10">
    <name type="scientific">Panagrellus redivivus</name>
    <name type="common">Microworm</name>
    <dbReference type="NCBI Taxonomy" id="6233"/>
    <lineage>
        <taxon>Eukaryota</taxon>
        <taxon>Metazoa</taxon>
        <taxon>Ecdysozoa</taxon>
        <taxon>Nematoda</taxon>
        <taxon>Chromadorea</taxon>
        <taxon>Rhabditida</taxon>
        <taxon>Tylenchina</taxon>
        <taxon>Panagrolaimomorpha</taxon>
        <taxon>Panagrolaimoidea</taxon>
        <taxon>Panagrolaimidae</taxon>
        <taxon>Panagrellus</taxon>
    </lineage>
</organism>
<reference evidence="9" key="1">
    <citation type="journal article" date="2013" name="Genetics">
        <title>The draft genome and transcriptome of Panagrellus redivivus are shaped by the harsh demands of a free-living lifestyle.</title>
        <authorList>
            <person name="Srinivasan J."/>
            <person name="Dillman A.R."/>
            <person name="Macchietto M.G."/>
            <person name="Heikkinen L."/>
            <person name="Lakso M."/>
            <person name="Fracchia K.M."/>
            <person name="Antoshechkin I."/>
            <person name="Mortazavi A."/>
            <person name="Wong G."/>
            <person name="Sternberg P.W."/>
        </authorList>
    </citation>
    <scope>NUCLEOTIDE SEQUENCE [LARGE SCALE GENOMIC DNA]</scope>
    <source>
        <strain evidence="9">MT8872</strain>
    </source>
</reference>
<evidence type="ECO:0000256" key="6">
    <source>
        <dbReference type="ARBA" id="ARBA00023295"/>
    </source>
</evidence>
<dbReference type="PRINTS" id="PR00744">
    <property type="entry name" value="GLHYDRLASE37"/>
</dbReference>
<comment type="catalytic activity">
    <reaction evidence="1 7">
        <text>alpha,alpha-trehalose + H2O = alpha-D-glucose + beta-D-glucose</text>
        <dbReference type="Rhea" id="RHEA:32675"/>
        <dbReference type="ChEBI" id="CHEBI:15377"/>
        <dbReference type="ChEBI" id="CHEBI:15903"/>
        <dbReference type="ChEBI" id="CHEBI:16551"/>
        <dbReference type="ChEBI" id="CHEBI:17925"/>
        <dbReference type="EC" id="3.2.1.28"/>
    </reaction>
</comment>
<dbReference type="PANTHER" id="PTHR23403">
    <property type="entry name" value="TREHALASE"/>
    <property type="match status" value="1"/>
</dbReference>
<dbReference type="Proteomes" id="UP000492821">
    <property type="component" value="Unassembled WGS sequence"/>
</dbReference>
<dbReference type="Pfam" id="PF01204">
    <property type="entry name" value="Trehalase"/>
    <property type="match status" value="1"/>
</dbReference>
<evidence type="ECO:0000313" key="10">
    <source>
        <dbReference type="WBParaSite" id="Pan_g8946.t1"/>
    </source>
</evidence>
<comment type="similarity">
    <text evidence="2 7">Belongs to the glycosyl hydrolase 37 family.</text>
</comment>